<dbReference type="Proteomes" id="UP001060215">
    <property type="component" value="Chromosome 2"/>
</dbReference>
<proteinExistence type="predicted"/>
<gene>
    <name evidence="1" type="ORF">LOK49_LG04G02345</name>
</gene>
<keyword evidence="2" id="KW-1185">Reference proteome</keyword>
<protein>
    <submittedName>
        <fullName evidence="1">Transcription factor bHLH137</fullName>
    </submittedName>
</protein>
<sequence>MAAFANYQQHRSLLDPIFLQNTSGFSQEPNTTTTTTSCFSQFYPLESLQQVPVDVSVHESKVAISHNNEASVTNKHSTDSLSVVDKSESGEQVTQKLIATAKKRKNKDESFMTSLQSMDAREVRDKKKQKTSNGTTTTMTDEKEKKPKADKKKDQKKVPTEEVPKDYIHVRARRGQATDNHSLAERARREKISERMKLLQALVPGCDKVTGKALVLDEIISYVRSLQYQVEVLSMKLASVNPTFCDFGMDLDAFMVPHETLMNYEEESPLPNVQQCNSAQFTTPNSYPLLDSSSSSLLFDHQQEQIPNIFPQDNGQLLWEVDDQKLINESGDFSNNLCYFN</sequence>
<organism evidence="1 2">
    <name type="scientific">Camellia lanceoleosa</name>
    <dbReference type="NCBI Taxonomy" id="1840588"/>
    <lineage>
        <taxon>Eukaryota</taxon>
        <taxon>Viridiplantae</taxon>
        <taxon>Streptophyta</taxon>
        <taxon>Embryophyta</taxon>
        <taxon>Tracheophyta</taxon>
        <taxon>Spermatophyta</taxon>
        <taxon>Magnoliopsida</taxon>
        <taxon>eudicotyledons</taxon>
        <taxon>Gunneridae</taxon>
        <taxon>Pentapetalae</taxon>
        <taxon>asterids</taxon>
        <taxon>Ericales</taxon>
        <taxon>Theaceae</taxon>
        <taxon>Camellia</taxon>
    </lineage>
</organism>
<accession>A0ACC0I3W4</accession>
<dbReference type="EMBL" id="CM045759">
    <property type="protein sequence ID" value="KAI8020395.1"/>
    <property type="molecule type" value="Genomic_DNA"/>
</dbReference>
<evidence type="ECO:0000313" key="1">
    <source>
        <dbReference type="EMBL" id="KAI8020395.1"/>
    </source>
</evidence>
<evidence type="ECO:0000313" key="2">
    <source>
        <dbReference type="Proteomes" id="UP001060215"/>
    </source>
</evidence>
<reference evidence="1 2" key="1">
    <citation type="journal article" date="2022" name="Plant J.">
        <title>Chromosome-level genome of Camellia lanceoleosa provides a valuable resource for understanding genome evolution and self-incompatibility.</title>
        <authorList>
            <person name="Gong W."/>
            <person name="Xiao S."/>
            <person name="Wang L."/>
            <person name="Liao Z."/>
            <person name="Chang Y."/>
            <person name="Mo W."/>
            <person name="Hu G."/>
            <person name="Li W."/>
            <person name="Zhao G."/>
            <person name="Zhu H."/>
            <person name="Hu X."/>
            <person name="Ji K."/>
            <person name="Xiang X."/>
            <person name="Song Q."/>
            <person name="Yuan D."/>
            <person name="Jin S."/>
            <person name="Zhang L."/>
        </authorList>
    </citation>
    <scope>NUCLEOTIDE SEQUENCE [LARGE SCALE GENOMIC DNA]</scope>
    <source>
        <strain evidence="1">SQ_2022a</strain>
    </source>
</reference>
<comment type="caution">
    <text evidence="1">The sequence shown here is derived from an EMBL/GenBank/DDBJ whole genome shotgun (WGS) entry which is preliminary data.</text>
</comment>
<name>A0ACC0I3W4_9ERIC</name>